<feature type="binding site" evidence="2">
    <location>
        <position position="121"/>
    </location>
    <ligand>
        <name>Fe cation</name>
        <dbReference type="ChEBI" id="CHEBI:24875"/>
    </ligand>
</feature>
<feature type="binding site" evidence="1">
    <location>
        <position position="129"/>
    </location>
    <ligand>
        <name>Zn(2+)</name>
        <dbReference type="ChEBI" id="CHEBI:29105"/>
    </ligand>
</feature>
<name>A0AB39VUI2_9GAMM</name>
<evidence type="ECO:0000256" key="2">
    <source>
        <dbReference type="PIRSR" id="PIRSR602481-2"/>
    </source>
</evidence>
<organism evidence="3">
    <name type="scientific">Rouxiella sp. WC2420</name>
    <dbReference type="NCBI Taxonomy" id="3234145"/>
    <lineage>
        <taxon>Bacteria</taxon>
        <taxon>Pseudomonadati</taxon>
        <taxon>Pseudomonadota</taxon>
        <taxon>Gammaproteobacteria</taxon>
        <taxon>Enterobacterales</taxon>
        <taxon>Yersiniaceae</taxon>
        <taxon>Rouxiella</taxon>
    </lineage>
</organism>
<dbReference type="GO" id="GO:0046872">
    <property type="term" value="F:metal ion binding"/>
    <property type="evidence" value="ECO:0007669"/>
    <property type="project" value="UniProtKB-KW"/>
</dbReference>
<keyword evidence="1" id="KW-0862">Zinc</keyword>
<accession>A0AB39VUI2</accession>
<comment type="cofactor">
    <cofactor evidence="1">
        <name>Zn(2+)</name>
        <dbReference type="ChEBI" id="CHEBI:29105"/>
    </cofactor>
    <text evidence="1">Binds 1 zinc ion per subunit.</text>
</comment>
<evidence type="ECO:0000256" key="1">
    <source>
        <dbReference type="PIRSR" id="PIRSR602481-1"/>
    </source>
</evidence>
<proteinExistence type="predicted"/>
<dbReference type="Pfam" id="PF01475">
    <property type="entry name" value="FUR"/>
    <property type="match status" value="1"/>
</dbReference>
<reference evidence="3" key="1">
    <citation type="submission" date="2024-07" db="EMBL/GenBank/DDBJ databases">
        <authorList>
            <person name="Biller S.J."/>
        </authorList>
    </citation>
    <scope>NUCLEOTIDE SEQUENCE</scope>
    <source>
        <strain evidence="3">WC2420</strain>
    </source>
</reference>
<feature type="binding site" evidence="1">
    <location>
        <position position="92"/>
    </location>
    <ligand>
        <name>Zn(2+)</name>
        <dbReference type="ChEBI" id="CHEBI:29105"/>
    </ligand>
</feature>
<protein>
    <submittedName>
        <fullName evidence="3">Transcriptional repressor</fullName>
    </submittedName>
</protein>
<dbReference type="GO" id="GO:0003700">
    <property type="term" value="F:DNA-binding transcription factor activity"/>
    <property type="evidence" value="ECO:0007669"/>
    <property type="project" value="InterPro"/>
</dbReference>
<dbReference type="AlphaFoldDB" id="A0AB39VUI2"/>
<dbReference type="Gene3D" id="1.10.10.10">
    <property type="entry name" value="Winged helix-like DNA-binding domain superfamily/Winged helix DNA-binding domain"/>
    <property type="match status" value="1"/>
</dbReference>
<dbReference type="InterPro" id="IPR002481">
    <property type="entry name" value="FUR"/>
</dbReference>
<comment type="cofactor">
    <cofactor evidence="2">
        <name>Mn(2+)</name>
        <dbReference type="ChEBI" id="CHEBI:29035"/>
    </cofactor>
    <cofactor evidence="2">
        <name>Fe(2+)</name>
        <dbReference type="ChEBI" id="CHEBI:29033"/>
    </cofactor>
    <text evidence="2">Binds 1 Mn(2+) or Fe(2+) ion per subunit.</text>
</comment>
<feature type="binding site" evidence="1">
    <location>
        <position position="89"/>
    </location>
    <ligand>
        <name>Zn(2+)</name>
        <dbReference type="ChEBI" id="CHEBI:29105"/>
    </ligand>
</feature>
<dbReference type="EMBL" id="CP165628">
    <property type="protein sequence ID" value="XDU74210.1"/>
    <property type="molecule type" value="Genomic_DNA"/>
</dbReference>
<dbReference type="InterPro" id="IPR036390">
    <property type="entry name" value="WH_DNA-bd_sf"/>
</dbReference>
<keyword evidence="2" id="KW-0408">Iron</keyword>
<dbReference type="RefSeq" id="WP_369790410.1">
    <property type="nucleotide sequence ID" value="NZ_CP165628.1"/>
</dbReference>
<feature type="binding site" evidence="1">
    <location>
        <position position="134"/>
    </location>
    <ligand>
        <name>Zn(2+)</name>
        <dbReference type="ChEBI" id="CHEBI:29105"/>
    </ligand>
</feature>
<dbReference type="InterPro" id="IPR036388">
    <property type="entry name" value="WH-like_DNA-bd_sf"/>
</dbReference>
<sequence length="142" mass="16133">MFELPQSSRRSPSSEQWVLDVFKNHPGQHLAASDIYRLLKKQRKILSEATIYRAINKLEIMKSIYCRPSTSRERMFEYISPDAKNHVFCIGCSTSFPLDSDKVAQLLPVLVPDSTALACGHELVIYVNCHGDDCSAKRKTRS</sequence>
<gene>
    <name evidence="3" type="ORF">AB3G37_09120</name>
</gene>
<evidence type="ECO:0000313" key="3">
    <source>
        <dbReference type="EMBL" id="XDU74210.1"/>
    </source>
</evidence>
<keyword evidence="1" id="KW-0479">Metal-binding</keyword>
<dbReference type="SUPFAM" id="SSF46785">
    <property type="entry name" value="Winged helix' DNA-binding domain"/>
    <property type="match status" value="1"/>
</dbReference>